<feature type="compositionally biased region" description="Basic and acidic residues" evidence="6">
    <location>
        <begin position="91"/>
        <end position="114"/>
    </location>
</feature>
<comment type="similarity">
    <text evidence="2">Belongs to the MAP7 family.</text>
</comment>
<evidence type="ECO:0000256" key="4">
    <source>
        <dbReference type="ARBA" id="ARBA00023054"/>
    </source>
</evidence>
<evidence type="ECO:0000313" key="7">
    <source>
        <dbReference type="Ensembl" id="ENSGMOP00000030895.1"/>
    </source>
</evidence>
<dbReference type="Ensembl" id="ENSGMOT00000075325.1">
    <property type="protein sequence ID" value="ENSGMOP00000030895.1"/>
    <property type="gene ID" value="ENSGMOG00000022540.1"/>
</dbReference>
<feature type="region of interest" description="Disordered" evidence="6">
    <location>
        <begin position="242"/>
        <end position="559"/>
    </location>
</feature>
<organism evidence="7 8">
    <name type="scientific">Gadus morhua</name>
    <name type="common">Atlantic cod</name>
    <dbReference type="NCBI Taxonomy" id="8049"/>
    <lineage>
        <taxon>Eukaryota</taxon>
        <taxon>Metazoa</taxon>
        <taxon>Chordata</taxon>
        <taxon>Craniata</taxon>
        <taxon>Vertebrata</taxon>
        <taxon>Euteleostomi</taxon>
        <taxon>Actinopterygii</taxon>
        <taxon>Neopterygii</taxon>
        <taxon>Teleostei</taxon>
        <taxon>Neoteleostei</taxon>
        <taxon>Acanthomorphata</taxon>
        <taxon>Zeiogadaria</taxon>
        <taxon>Gadariae</taxon>
        <taxon>Gadiformes</taxon>
        <taxon>Gadoidei</taxon>
        <taxon>Gadidae</taxon>
        <taxon>Gadus</taxon>
    </lineage>
</organism>
<feature type="compositionally biased region" description="Polar residues" evidence="6">
    <location>
        <begin position="252"/>
        <end position="269"/>
    </location>
</feature>
<dbReference type="PANTHER" id="PTHR15073:SF17">
    <property type="entry name" value="MAP7 DOMAIN CONTAINING 1 ISOFORM X1"/>
    <property type="match status" value="1"/>
</dbReference>
<proteinExistence type="inferred from homology"/>
<keyword evidence="5" id="KW-0206">Cytoskeleton</keyword>
<reference evidence="7" key="2">
    <citation type="submission" date="2025-09" db="UniProtKB">
        <authorList>
            <consortium name="Ensembl"/>
        </authorList>
    </citation>
    <scope>IDENTIFICATION</scope>
</reference>
<feature type="compositionally biased region" description="Polar residues" evidence="6">
    <location>
        <begin position="541"/>
        <end position="559"/>
    </location>
</feature>
<dbReference type="InterPro" id="IPR051483">
    <property type="entry name" value="MAP7_domain-containing"/>
</dbReference>
<dbReference type="InterPro" id="IPR008604">
    <property type="entry name" value="MAP7_fam"/>
</dbReference>
<keyword evidence="4" id="KW-0175">Coiled coil</keyword>
<dbReference type="PANTHER" id="PTHR15073">
    <property type="entry name" value="MICROTUBULE-ASSOCIATED PROTEIN"/>
    <property type="match status" value="1"/>
</dbReference>
<feature type="compositionally biased region" description="Basic and acidic residues" evidence="6">
    <location>
        <begin position="455"/>
        <end position="539"/>
    </location>
</feature>
<feature type="compositionally biased region" description="Low complexity" evidence="6">
    <location>
        <begin position="331"/>
        <end position="344"/>
    </location>
</feature>
<comment type="subcellular location">
    <subcellularLocation>
        <location evidence="1">Cytoplasm</location>
        <location evidence="1">Cytoskeleton</location>
    </subcellularLocation>
</comment>
<feature type="compositionally biased region" description="Basic and acidic residues" evidence="6">
    <location>
        <begin position="406"/>
        <end position="447"/>
    </location>
</feature>
<evidence type="ECO:0000256" key="2">
    <source>
        <dbReference type="ARBA" id="ARBA00007525"/>
    </source>
</evidence>
<keyword evidence="8" id="KW-1185">Reference proteome</keyword>
<dbReference type="GeneTree" id="ENSGT00950000182941"/>
<evidence type="ECO:0000313" key="8">
    <source>
        <dbReference type="Proteomes" id="UP000694546"/>
    </source>
</evidence>
<dbReference type="Pfam" id="PF05672">
    <property type="entry name" value="MAP7"/>
    <property type="match status" value="1"/>
</dbReference>
<feature type="compositionally biased region" description="Low complexity" evidence="6">
    <location>
        <begin position="371"/>
        <end position="381"/>
    </location>
</feature>
<accession>A0A8C5FEK6</accession>
<evidence type="ECO:0000256" key="3">
    <source>
        <dbReference type="ARBA" id="ARBA00022490"/>
    </source>
</evidence>
<evidence type="ECO:0000256" key="6">
    <source>
        <dbReference type="SAM" id="MobiDB-lite"/>
    </source>
</evidence>
<evidence type="ECO:0000256" key="5">
    <source>
        <dbReference type="ARBA" id="ARBA00023212"/>
    </source>
</evidence>
<dbReference type="GO" id="GO:0000226">
    <property type="term" value="P:microtubule cytoskeleton organization"/>
    <property type="evidence" value="ECO:0007669"/>
    <property type="project" value="InterPro"/>
</dbReference>
<sequence>MDYKELGNDFEEKLKLTEKSLPLAPECHPNILDEQQAPGKDPDPDLLSPADSAVTDLSPNSESCPKTDPSSLGPSSRTEGPPTTPNASPQPKKDLMSSEQRQKQAKERREERAKYIATKKAQWLEKEDRARRLRDSQLEERRKRLEQQRLKTEKRRSVLEEKQRQKLEKNKERYESAIKRSTKKTWAEIRQQRWSWAGGLNQTSRRETRSLRLSAWESRIVERLMTPTLSFLARSRSAVTLHPRSDSREYTCSRSSGSPLTFCSQNAPQRSAERWRASSASTPDIMQRTRRRNSTPVHTHTHAHTHARTNTRTHKHTHAQTHTPPPPPTTADPTATPSGDSAPSAPSPTPSTPSPTPSAPSPAPSAPSPAPSASSRSASTPSPAPSTPAPPTGGGRPSAGTSDPEEAARTLAEKRRQAREQREREEQELRRSLLREEESRSRQEESRLMAQQQRVMDEELRLQEEKEVQEKAQAEQEENDKLQKQREEAEVKAKEEAEKQRVEREKHFQKEEQERLERKRRLDEIMKRTRKSDAGDKVSPEGSQNPQEPMNNGAATVVSQSQAVSGTVAVNGVQPAGHQNGLSANGDAAKFSEPILDYEGGEPFMMKTGPMKPQHVAEVL</sequence>
<feature type="compositionally biased region" description="Basic and acidic residues" evidence="6">
    <location>
        <begin position="122"/>
        <end position="165"/>
    </location>
</feature>
<reference evidence="7" key="1">
    <citation type="submission" date="2025-08" db="UniProtKB">
        <authorList>
            <consortium name="Ensembl"/>
        </authorList>
    </citation>
    <scope>IDENTIFICATION</scope>
</reference>
<keyword evidence="3" id="KW-0963">Cytoplasm</keyword>
<feature type="compositionally biased region" description="Basic residues" evidence="6">
    <location>
        <begin position="288"/>
        <end position="319"/>
    </location>
</feature>
<feature type="region of interest" description="Disordered" evidence="6">
    <location>
        <begin position="25"/>
        <end position="165"/>
    </location>
</feature>
<evidence type="ECO:0000256" key="1">
    <source>
        <dbReference type="ARBA" id="ARBA00004245"/>
    </source>
</evidence>
<feature type="compositionally biased region" description="Pro residues" evidence="6">
    <location>
        <begin position="345"/>
        <end position="370"/>
    </location>
</feature>
<dbReference type="Proteomes" id="UP000694546">
    <property type="component" value="Chromosome 22"/>
</dbReference>
<dbReference type="GO" id="GO:0015630">
    <property type="term" value="C:microtubule cytoskeleton"/>
    <property type="evidence" value="ECO:0007669"/>
    <property type="project" value="InterPro"/>
</dbReference>
<feature type="compositionally biased region" description="Pro residues" evidence="6">
    <location>
        <begin position="382"/>
        <end position="391"/>
    </location>
</feature>
<dbReference type="AlphaFoldDB" id="A0A8C5FEK6"/>
<name>A0A8C5FEK6_GADMO</name>
<feature type="compositionally biased region" description="Polar residues" evidence="6">
    <location>
        <begin position="55"/>
        <end position="78"/>
    </location>
</feature>
<protein>
    <submittedName>
        <fullName evidence="7">MAP7 domain containing 1b</fullName>
    </submittedName>
</protein>